<protein>
    <recommendedName>
        <fullName evidence="2">chitin synthase</fullName>
        <ecNumber evidence="2">2.4.1.16</ecNumber>
    </recommendedName>
</protein>
<feature type="region of interest" description="Disordered" evidence="10">
    <location>
        <begin position="1"/>
        <end position="146"/>
    </location>
</feature>
<sequence>MSAQSSPQRRADAHTPRHRLQDEESHGYYSSPVSIANSPQTFATDHTRNTSTNSPSRYDERHNLMPVGGELGRKKSLVRHDRRPQHDSNQRDYHYRQHAQGRDVHPSSTGVDPTADDETITSSPPLREKGYVDRRGSKLQRNPTVTTKRKAQELQRRRERAAVVPLSPWVAYCRIVTFWCPDVLLRCFGMPAKPQQRAWREKMGLISLIVFVCAFVGYLTFGFTQTVCPPGASQRLQTNHVGGGYMIFQGQAYNLAGSHHPLARGVQDGANVVYDLPYGGYDGSFLFQQVNGACKGLITKQSTSSQPADANGDLAWYFPCVLVKQDGSSKANFTTPLYNGFQCHTSKDARQTFYNLDSFGDVYFTWADVRNTSRNLMVYGSDVVDLNYLTWFNTTDVAYPKEFDEIRTNSALRGKDVTAAFTTTRERQIGKCLTQIARVGSVDTATIGCIASKVVLYVSLVFILAIVMSKFFLALAYQWFISPRYGAAKTQYGKQSKKDRAQQIEEWSDDIYRAAPPKIQDPAAVGSDRGSKRGSVLFPRTSRFTSPYQIDQSFSKGRHGPTTMANQSTNSRVTSQMYQSGGNGSANRSQATLDKGRPSTMIESRASVMVTGMDEEGPAGFIHDKVVPQPPPEFQPFGYPLVHAICLVTAYSEGYEGVRTTLDSVARTEYPNSHKIILIICDGIVKGAGEKFSTPEICLSMMKDNITPVDHVQAYSYVAVASGSKRHNMAKIHSGFYDYGEDSRIPLEDQKRVPMMIIEKCGTEDEARSGKPGNRGKRDSQIILMSFLQKVMFDERMTELEFEMFNGIWKVTGISPDFYEVCLMVDADTKVFPDSLTHMISAMVKDPEIMGLCGETKIANKRGSWVTMIQVFEYFISHHLSKSFESVFGGVTCLPGCFCMYRIKAPKGAQNYWVPILANPDVVEHYSENVVDTLHKKNLLLLGEDRYLSTLMLKTFPKRKQIFVPQAVCKTTVPEQFRVLLSQRRRWINSTVHNLMELVLVRDLCGTFCFSMQFVVFIELVGTLVLPAAITFTVYLIVIAILSAIQHTPAPIIPLVLLALILGLPAVLIVVTAHRWSYVGWMLIYLLSLPVWNFILPTYAYWKFDDFSWGETRKTQAEKTKQGGYEYEGEFDSSKITMKRWHDFEKERRMNQSTGWSQAQTSMVNWPPHGYEQ</sequence>
<dbReference type="SUPFAM" id="SSF53448">
    <property type="entry name" value="Nucleotide-diphospho-sugar transferases"/>
    <property type="match status" value="1"/>
</dbReference>
<dbReference type="InterPro" id="IPR054295">
    <property type="entry name" value="CHS4-like_dom"/>
</dbReference>
<comment type="subcellular location">
    <subcellularLocation>
        <location evidence="1">Cell membrane</location>
        <topology evidence="1">Multi-pass membrane protein</topology>
    </subcellularLocation>
</comment>
<evidence type="ECO:0000313" key="13">
    <source>
        <dbReference type="EMBL" id="KAF2675502.1"/>
    </source>
</evidence>
<evidence type="ECO:0000256" key="8">
    <source>
        <dbReference type="ARBA" id="ARBA00023136"/>
    </source>
</evidence>
<evidence type="ECO:0000259" key="12">
    <source>
        <dbReference type="Pfam" id="PF22997"/>
    </source>
</evidence>
<reference evidence="13" key="1">
    <citation type="journal article" date="2020" name="Stud. Mycol.">
        <title>101 Dothideomycetes genomes: a test case for predicting lifestyles and emergence of pathogens.</title>
        <authorList>
            <person name="Haridas S."/>
            <person name="Albert R."/>
            <person name="Binder M."/>
            <person name="Bloem J."/>
            <person name="Labutti K."/>
            <person name="Salamov A."/>
            <person name="Andreopoulos B."/>
            <person name="Baker S."/>
            <person name="Barry K."/>
            <person name="Bills G."/>
            <person name="Bluhm B."/>
            <person name="Cannon C."/>
            <person name="Castanera R."/>
            <person name="Culley D."/>
            <person name="Daum C."/>
            <person name="Ezra D."/>
            <person name="Gonzalez J."/>
            <person name="Henrissat B."/>
            <person name="Kuo A."/>
            <person name="Liang C."/>
            <person name="Lipzen A."/>
            <person name="Lutzoni F."/>
            <person name="Magnuson J."/>
            <person name="Mondo S."/>
            <person name="Nolan M."/>
            <person name="Ohm R."/>
            <person name="Pangilinan J."/>
            <person name="Park H.-J."/>
            <person name="Ramirez L."/>
            <person name="Alfaro M."/>
            <person name="Sun H."/>
            <person name="Tritt A."/>
            <person name="Yoshinaga Y."/>
            <person name="Zwiers L.-H."/>
            <person name="Turgeon B."/>
            <person name="Goodwin S."/>
            <person name="Spatafora J."/>
            <person name="Crous P."/>
            <person name="Grigoriev I."/>
        </authorList>
    </citation>
    <scope>NUCLEOTIDE SEQUENCE</scope>
    <source>
        <strain evidence="13">CBS 115976</strain>
    </source>
</reference>
<keyword evidence="6 11" id="KW-0812">Transmembrane</keyword>
<dbReference type="GO" id="GO:0006031">
    <property type="term" value="P:chitin biosynthetic process"/>
    <property type="evidence" value="ECO:0007669"/>
    <property type="project" value="TreeGrafter"/>
</dbReference>
<proteinExistence type="predicted"/>
<feature type="transmembrane region" description="Helical" evidence="11">
    <location>
        <begin position="1052"/>
        <end position="1073"/>
    </location>
</feature>
<feature type="domain" description="Chitin synthase 4-like" evidence="12">
    <location>
        <begin position="362"/>
        <end position="441"/>
    </location>
</feature>
<dbReference type="GO" id="GO:0030428">
    <property type="term" value="C:cell septum"/>
    <property type="evidence" value="ECO:0007669"/>
    <property type="project" value="TreeGrafter"/>
</dbReference>
<feature type="region of interest" description="Disordered" evidence="10">
    <location>
        <begin position="1149"/>
        <end position="1173"/>
    </location>
</feature>
<keyword evidence="3" id="KW-1003">Cell membrane</keyword>
<dbReference type="PANTHER" id="PTHR22914:SF16">
    <property type="entry name" value="CHITIN SYNTHASE 3"/>
    <property type="match status" value="1"/>
</dbReference>
<evidence type="ECO:0000256" key="6">
    <source>
        <dbReference type="ARBA" id="ARBA00022692"/>
    </source>
</evidence>
<dbReference type="EMBL" id="MU004230">
    <property type="protein sequence ID" value="KAF2675502.1"/>
    <property type="molecule type" value="Genomic_DNA"/>
</dbReference>
<keyword evidence="9" id="KW-0325">Glycoprotein</keyword>
<dbReference type="GO" id="GO:0005886">
    <property type="term" value="C:plasma membrane"/>
    <property type="evidence" value="ECO:0007669"/>
    <property type="project" value="UniProtKB-SubCell"/>
</dbReference>
<evidence type="ECO:0000256" key="10">
    <source>
        <dbReference type="SAM" id="MobiDB-lite"/>
    </source>
</evidence>
<feature type="transmembrane region" description="Helical" evidence="11">
    <location>
        <begin position="1024"/>
        <end position="1045"/>
    </location>
</feature>
<keyword evidence="14" id="KW-1185">Reference proteome</keyword>
<dbReference type="PANTHER" id="PTHR22914">
    <property type="entry name" value="CHITIN SYNTHASE"/>
    <property type="match status" value="1"/>
</dbReference>
<evidence type="ECO:0000256" key="5">
    <source>
        <dbReference type="ARBA" id="ARBA00022679"/>
    </source>
</evidence>
<organism evidence="13 14">
    <name type="scientific">Microthyrium microscopicum</name>
    <dbReference type="NCBI Taxonomy" id="703497"/>
    <lineage>
        <taxon>Eukaryota</taxon>
        <taxon>Fungi</taxon>
        <taxon>Dikarya</taxon>
        <taxon>Ascomycota</taxon>
        <taxon>Pezizomycotina</taxon>
        <taxon>Dothideomycetes</taxon>
        <taxon>Dothideomycetes incertae sedis</taxon>
        <taxon>Microthyriales</taxon>
        <taxon>Microthyriaceae</taxon>
        <taxon>Microthyrium</taxon>
    </lineage>
</organism>
<dbReference type="OrthoDB" id="370884at2759"/>
<feature type="transmembrane region" description="Helical" evidence="11">
    <location>
        <begin position="454"/>
        <end position="477"/>
    </location>
</feature>
<feature type="compositionally biased region" description="Basic and acidic residues" evidence="10">
    <location>
        <begin position="126"/>
        <end position="136"/>
    </location>
</feature>
<dbReference type="InterPro" id="IPR029044">
    <property type="entry name" value="Nucleotide-diphossugar_trans"/>
</dbReference>
<evidence type="ECO:0000256" key="4">
    <source>
        <dbReference type="ARBA" id="ARBA00022676"/>
    </source>
</evidence>
<feature type="region of interest" description="Disordered" evidence="10">
    <location>
        <begin position="518"/>
        <end position="537"/>
    </location>
</feature>
<evidence type="ECO:0000256" key="3">
    <source>
        <dbReference type="ARBA" id="ARBA00022475"/>
    </source>
</evidence>
<feature type="compositionally biased region" description="Basic residues" evidence="10">
    <location>
        <begin position="74"/>
        <end position="83"/>
    </location>
</feature>
<evidence type="ECO:0000313" key="14">
    <source>
        <dbReference type="Proteomes" id="UP000799302"/>
    </source>
</evidence>
<dbReference type="EC" id="2.4.1.16" evidence="2"/>
<evidence type="ECO:0000256" key="2">
    <source>
        <dbReference type="ARBA" id="ARBA00012543"/>
    </source>
</evidence>
<feature type="compositionally biased region" description="Basic and acidic residues" evidence="10">
    <location>
        <begin position="9"/>
        <end position="26"/>
    </location>
</feature>
<dbReference type="AlphaFoldDB" id="A0A6A6UTP3"/>
<dbReference type="Pfam" id="PF03142">
    <property type="entry name" value="Chitin_synth_2"/>
    <property type="match status" value="1"/>
</dbReference>
<keyword evidence="4" id="KW-0328">Glycosyltransferase</keyword>
<dbReference type="GO" id="GO:0004100">
    <property type="term" value="F:chitin synthase activity"/>
    <property type="evidence" value="ECO:0007669"/>
    <property type="project" value="UniProtKB-EC"/>
</dbReference>
<dbReference type="Pfam" id="PF22997">
    <property type="entry name" value="CHS4"/>
    <property type="match status" value="1"/>
</dbReference>
<evidence type="ECO:0000256" key="11">
    <source>
        <dbReference type="SAM" id="Phobius"/>
    </source>
</evidence>
<dbReference type="InterPro" id="IPR004835">
    <property type="entry name" value="Chitin_synth"/>
</dbReference>
<evidence type="ECO:0000256" key="9">
    <source>
        <dbReference type="ARBA" id="ARBA00023180"/>
    </source>
</evidence>
<feature type="compositionally biased region" description="Polar residues" evidence="10">
    <location>
        <begin position="31"/>
        <end position="56"/>
    </location>
</feature>
<feature type="compositionally biased region" description="Polar residues" evidence="10">
    <location>
        <begin position="563"/>
        <end position="592"/>
    </location>
</feature>
<feature type="transmembrane region" description="Helical" evidence="11">
    <location>
        <begin position="203"/>
        <end position="223"/>
    </location>
</feature>
<evidence type="ECO:0000256" key="7">
    <source>
        <dbReference type="ARBA" id="ARBA00022989"/>
    </source>
</evidence>
<accession>A0A6A6UTP3</accession>
<name>A0A6A6UTP3_9PEZI</name>
<dbReference type="Proteomes" id="UP000799302">
    <property type="component" value="Unassembled WGS sequence"/>
</dbReference>
<feature type="compositionally biased region" description="Polar residues" evidence="10">
    <location>
        <begin position="1151"/>
        <end position="1164"/>
    </location>
</feature>
<keyword evidence="5" id="KW-0808">Transferase</keyword>
<gene>
    <name evidence="13" type="ORF">BT63DRAFT_40080</name>
</gene>
<feature type="compositionally biased region" description="Basic and acidic residues" evidence="10">
    <location>
        <begin position="84"/>
        <end position="105"/>
    </location>
</feature>
<keyword evidence="7 11" id="KW-1133">Transmembrane helix</keyword>
<feature type="region of interest" description="Disordered" evidence="10">
    <location>
        <begin position="549"/>
        <end position="598"/>
    </location>
</feature>
<evidence type="ECO:0000256" key="1">
    <source>
        <dbReference type="ARBA" id="ARBA00004651"/>
    </source>
</evidence>
<feature type="transmembrane region" description="Helical" evidence="11">
    <location>
        <begin position="1079"/>
        <end position="1102"/>
    </location>
</feature>
<dbReference type="CDD" id="cd04190">
    <property type="entry name" value="Chitin_synth_C"/>
    <property type="match status" value="1"/>
</dbReference>
<keyword evidence="8 11" id="KW-0472">Membrane</keyword>